<evidence type="ECO:0000256" key="1">
    <source>
        <dbReference type="SAM" id="MobiDB-lite"/>
    </source>
</evidence>
<proteinExistence type="predicted"/>
<feature type="compositionally biased region" description="Basic residues" evidence="1">
    <location>
        <begin position="150"/>
        <end position="160"/>
    </location>
</feature>
<reference evidence="2 3" key="1">
    <citation type="submission" date="2018-09" db="EMBL/GenBank/DDBJ databases">
        <title>Genome comparison of Alicycliphilus sp. BQ1, a polyurethanolytic bacterium, with its closest phylogenetic relatives Alicycliphilus denitrificans BC and K601, unable to attack polyurethane.</title>
        <authorList>
            <person name="Loza-Tavera H."/>
            <person name="Lozano L."/>
            <person name="Cevallos M."/>
            <person name="Maya-Lucas O."/>
            <person name="Garcia-Mena J."/>
            <person name="Hernandez J."/>
        </authorList>
    </citation>
    <scope>NUCLEOTIDE SEQUENCE [LARGE SCALE GENOMIC DNA]</scope>
    <source>
        <strain evidence="2 3">BQ1</strain>
    </source>
</reference>
<dbReference type="RefSeq" id="WP_094437011.1">
    <property type="nucleotide sequence ID" value="NZ_NKDB02000001.1"/>
</dbReference>
<organism evidence="2 3">
    <name type="scientific">Alicycliphilus denitrificans</name>
    <dbReference type="NCBI Taxonomy" id="179636"/>
    <lineage>
        <taxon>Bacteria</taxon>
        <taxon>Pseudomonadati</taxon>
        <taxon>Pseudomonadota</taxon>
        <taxon>Betaproteobacteria</taxon>
        <taxon>Burkholderiales</taxon>
        <taxon>Comamonadaceae</taxon>
        <taxon>Alicycliphilus</taxon>
    </lineage>
</organism>
<name>A0A420KJ17_9BURK</name>
<accession>A0A420KJ17</accession>
<evidence type="ECO:0000313" key="3">
    <source>
        <dbReference type="Proteomes" id="UP000216225"/>
    </source>
</evidence>
<feature type="compositionally biased region" description="Basic and acidic residues" evidence="1">
    <location>
        <begin position="130"/>
        <end position="149"/>
    </location>
</feature>
<dbReference type="EMBL" id="NKDB02000001">
    <property type="protein sequence ID" value="RKJ99920.1"/>
    <property type="molecule type" value="Genomic_DNA"/>
</dbReference>
<sequence length="160" mass="17802">MTAWNALRHFLVAGHGRRLLAGLGLAVAVAGGMAHAQAYVNATVSGQIAPGVYGRVDIGNGPAPVLLFPQPVVVAPPAVYVPRSPIYMYVPPGHARHWSRHCARYAACGQPVYFVKEPPRRPGHFHGHRDRHDGRDHWRSHRRDDDRRDHGHRGHGRHDR</sequence>
<gene>
    <name evidence="2" type="ORF">CE154_007760</name>
</gene>
<protein>
    <submittedName>
        <fullName evidence="2">Uncharacterized protein</fullName>
    </submittedName>
</protein>
<comment type="caution">
    <text evidence="2">The sequence shown here is derived from an EMBL/GenBank/DDBJ whole genome shotgun (WGS) entry which is preliminary data.</text>
</comment>
<dbReference type="AlphaFoldDB" id="A0A420KJ17"/>
<dbReference type="Proteomes" id="UP000216225">
    <property type="component" value="Unassembled WGS sequence"/>
</dbReference>
<feature type="region of interest" description="Disordered" evidence="1">
    <location>
        <begin position="118"/>
        <end position="160"/>
    </location>
</feature>
<evidence type="ECO:0000313" key="2">
    <source>
        <dbReference type="EMBL" id="RKJ99920.1"/>
    </source>
</evidence>